<keyword evidence="3" id="KW-1185">Reference proteome</keyword>
<organism evidence="2 3">
    <name type="scientific">Hymenoscyphus albidus</name>
    <dbReference type="NCBI Taxonomy" id="595503"/>
    <lineage>
        <taxon>Eukaryota</taxon>
        <taxon>Fungi</taxon>
        <taxon>Dikarya</taxon>
        <taxon>Ascomycota</taxon>
        <taxon>Pezizomycotina</taxon>
        <taxon>Leotiomycetes</taxon>
        <taxon>Helotiales</taxon>
        <taxon>Helotiaceae</taxon>
        <taxon>Hymenoscyphus</taxon>
    </lineage>
</organism>
<gene>
    <name evidence="2" type="ORF">HYALB_00013868</name>
</gene>
<name>A0A9N9LWV9_9HELO</name>
<evidence type="ECO:0000313" key="2">
    <source>
        <dbReference type="EMBL" id="CAG8981207.1"/>
    </source>
</evidence>
<feature type="signal peptide" evidence="1">
    <location>
        <begin position="1"/>
        <end position="17"/>
    </location>
</feature>
<comment type="caution">
    <text evidence="2">The sequence shown here is derived from an EMBL/GenBank/DDBJ whole genome shotgun (WGS) entry which is preliminary data.</text>
</comment>
<dbReference type="Proteomes" id="UP000701801">
    <property type="component" value="Unassembled WGS sequence"/>
</dbReference>
<dbReference type="AlphaFoldDB" id="A0A9N9LWV9"/>
<sequence>MQLFTIAITFFVAAVLAEDKNGKFDTGKCFTSNDKGEEGYALQLTKNACDEYAANKQCADCVFREFVTGSSFCDSIDSNIDAGTWSDLCFKQGASSSKAA</sequence>
<evidence type="ECO:0000256" key="1">
    <source>
        <dbReference type="SAM" id="SignalP"/>
    </source>
</evidence>
<dbReference type="EMBL" id="CAJVRM010000457">
    <property type="protein sequence ID" value="CAG8981207.1"/>
    <property type="molecule type" value="Genomic_DNA"/>
</dbReference>
<reference evidence="2" key="1">
    <citation type="submission" date="2021-07" db="EMBL/GenBank/DDBJ databases">
        <authorList>
            <person name="Durling M."/>
        </authorList>
    </citation>
    <scope>NUCLEOTIDE SEQUENCE</scope>
</reference>
<proteinExistence type="predicted"/>
<keyword evidence="1" id="KW-0732">Signal</keyword>
<accession>A0A9N9LWV9</accession>
<evidence type="ECO:0000313" key="3">
    <source>
        <dbReference type="Proteomes" id="UP000701801"/>
    </source>
</evidence>
<feature type="chain" id="PRO_5040298961" evidence="1">
    <location>
        <begin position="18"/>
        <end position="100"/>
    </location>
</feature>
<protein>
    <submittedName>
        <fullName evidence="2">Uncharacterized protein</fullName>
    </submittedName>
</protein>